<proteinExistence type="predicted"/>
<feature type="compositionally biased region" description="Basic and acidic residues" evidence="1">
    <location>
        <begin position="164"/>
        <end position="174"/>
    </location>
</feature>
<name>A0A9Q9ESH3_9PEZI</name>
<dbReference type="EMBL" id="CP099430">
    <property type="protein sequence ID" value="USW59598.1"/>
    <property type="molecule type" value="Genomic_DNA"/>
</dbReference>
<evidence type="ECO:0000313" key="4">
    <source>
        <dbReference type="Proteomes" id="UP001056384"/>
    </source>
</evidence>
<feature type="compositionally biased region" description="Pro residues" evidence="1">
    <location>
        <begin position="223"/>
        <end position="234"/>
    </location>
</feature>
<reference evidence="3" key="1">
    <citation type="submission" date="2022-06" db="EMBL/GenBank/DDBJ databases">
        <title>Complete genome sequences of two strains of the flax pathogen Septoria linicola.</title>
        <authorList>
            <person name="Lapalu N."/>
            <person name="Simon A."/>
            <person name="Demenou B."/>
            <person name="Paumier D."/>
            <person name="Guillot M.-P."/>
            <person name="Gout L."/>
            <person name="Valade R."/>
        </authorList>
    </citation>
    <scope>NUCLEOTIDE SEQUENCE</scope>
    <source>
        <strain evidence="3">SE15195</strain>
    </source>
</reference>
<keyword evidence="4" id="KW-1185">Reference proteome</keyword>
<evidence type="ECO:0000256" key="2">
    <source>
        <dbReference type="SAM" id="Phobius"/>
    </source>
</evidence>
<accession>A0A9Q9ESH3</accession>
<gene>
    <name evidence="3" type="ORF">Slin15195_G129170</name>
</gene>
<keyword evidence="2" id="KW-0812">Transmembrane</keyword>
<organism evidence="3 4">
    <name type="scientific">Septoria linicola</name>
    <dbReference type="NCBI Taxonomy" id="215465"/>
    <lineage>
        <taxon>Eukaryota</taxon>
        <taxon>Fungi</taxon>
        <taxon>Dikarya</taxon>
        <taxon>Ascomycota</taxon>
        <taxon>Pezizomycotina</taxon>
        <taxon>Dothideomycetes</taxon>
        <taxon>Dothideomycetidae</taxon>
        <taxon>Mycosphaerellales</taxon>
        <taxon>Mycosphaerellaceae</taxon>
        <taxon>Septoria</taxon>
    </lineage>
</organism>
<feature type="transmembrane region" description="Helical" evidence="2">
    <location>
        <begin position="44"/>
        <end position="65"/>
    </location>
</feature>
<feature type="region of interest" description="Disordered" evidence="1">
    <location>
        <begin position="160"/>
        <end position="241"/>
    </location>
</feature>
<sequence>MTFSVTAFVTGIFAAILAMSPRAAPAPPPIPPAVLHYHEGPSAAVYLLWIALLITLTAFITWMLACADARAMALHLLDRILRYSSSLSAKVRTFSVKIWAVTLQYAREIGDSSAQPAFNNVVGVFRAANRTKEMRAEGGKEGCTVDKVAADGIVGKQAVALQGKTDEKDDDGGGRRLRGQRRSRPLKKQRRLDEQAPKKLKRRIATDDAFRSTNPKIFSRPRIFPPPTCPPPTHPSQTRIPWERGRGQVFPVQDDHRTPTPALLIPDYSPAASPSHESSHRRSLKTLGPIQDIITADSVHSSALRHRQTYSFSGISDLFSLSNDDESHFDYGEHGEVLTRLGYGGAIEEVSGGSTGAYITYRTKPTSQVHSASTPTSISTMAANCIAAPPDFSPQAIADIVQGRAISAAAITWLLNVLAPRGWHIADAGALQNNRPPHIDVAMPKTIHSVLVPMSTGPNQWAYATLIRPVDDLPARLMLYNSSMDESPIVDLAWLELLPVQAFSNVTAEDAEDY</sequence>
<protein>
    <submittedName>
        <fullName evidence="3">Uncharacterized protein</fullName>
    </submittedName>
</protein>
<keyword evidence="2" id="KW-1133">Transmembrane helix</keyword>
<evidence type="ECO:0000313" key="3">
    <source>
        <dbReference type="EMBL" id="USW59598.1"/>
    </source>
</evidence>
<keyword evidence="2" id="KW-0472">Membrane</keyword>
<dbReference type="Proteomes" id="UP001056384">
    <property type="component" value="Chromosome 13"/>
</dbReference>
<dbReference type="AlphaFoldDB" id="A0A9Q9ESH3"/>
<feature type="compositionally biased region" description="Basic residues" evidence="1">
    <location>
        <begin position="175"/>
        <end position="190"/>
    </location>
</feature>
<evidence type="ECO:0000256" key="1">
    <source>
        <dbReference type="SAM" id="MobiDB-lite"/>
    </source>
</evidence>